<proteinExistence type="predicted"/>
<protein>
    <submittedName>
        <fullName evidence="2">Uncharacterized protein</fullName>
    </submittedName>
</protein>
<keyword evidence="3" id="KW-1185">Reference proteome</keyword>
<accession>A0ABV0XX80</accession>
<evidence type="ECO:0000313" key="2">
    <source>
        <dbReference type="EMBL" id="MEQ2286119.1"/>
    </source>
</evidence>
<organism evidence="2 3">
    <name type="scientific">Ameca splendens</name>
    <dbReference type="NCBI Taxonomy" id="208324"/>
    <lineage>
        <taxon>Eukaryota</taxon>
        <taxon>Metazoa</taxon>
        <taxon>Chordata</taxon>
        <taxon>Craniata</taxon>
        <taxon>Vertebrata</taxon>
        <taxon>Euteleostomi</taxon>
        <taxon>Actinopterygii</taxon>
        <taxon>Neopterygii</taxon>
        <taxon>Teleostei</taxon>
        <taxon>Neoteleostei</taxon>
        <taxon>Acanthomorphata</taxon>
        <taxon>Ovalentaria</taxon>
        <taxon>Atherinomorphae</taxon>
        <taxon>Cyprinodontiformes</taxon>
        <taxon>Goodeidae</taxon>
        <taxon>Ameca</taxon>
    </lineage>
</organism>
<reference evidence="2 3" key="1">
    <citation type="submission" date="2021-06" db="EMBL/GenBank/DDBJ databases">
        <authorList>
            <person name="Palmer J.M."/>
        </authorList>
    </citation>
    <scope>NUCLEOTIDE SEQUENCE [LARGE SCALE GENOMIC DNA]</scope>
    <source>
        <strain evidence="2 3">AS_MEX2019</strain>
        <tissue evidence="2">Muscle</tissue>
    </source>
</reference>
<sequence>MAVGRNEFLKGLLLKLGQISQECPEHDVGGGVTDYRAFSPLPPAVLLHVVSTSGVMDHLLLREVVSDGTAEPSAPRSNHCGGQSETMVESFSPGRLVCCMF</sequence>
<evidence type="ECO:0000256" key="1">
    <source>
        <dbReference type="SAM" id="MobiDB-lite"/>
    </source>
</evidence>
<comment type="caution">
    <text evidence="2">The sequence shown here is derived from an EMBL/GenBank/DDBJ whole genome shotgun (WGS) entry which is preliminary data.</text>
</comment>
<feature type="region of interest" description="Disordered" evidence="1">
    <location>
        <begin position="68"/>
        <end position="87"/>
    </location>
</feature>
<dbReference type="Proteomes" id="UP001469553">
    <property type="component" value="Unassembled WGS sequence"/>
</dbReference>
<gene>
    <name evidence="2" type="ORF">AMECASPLE_038829</name>
</gene>
<dbReference type="EMBL" id="JAHRIP010016862">
    <property type="protein sequence ID" value="MEQ2286119.1"/>
    <property type="molecule type" value="Genomic_DNA"/>
</dbReference>
<name>A0ABV0XX80_9TELE</name>
<evidence type="ECO:0000313" key="3">
    <source>
        <dbReference type="Proteomes" id="UP001469553"/>
    </source>
</evidence>